<proteinExistence type="predicted"/>
<dbReference type="Proteomes" id="UP000436006">
    <property type="component" value="Unassembled WGS sequence"/>
</dbReference>
<keyword evidence="2" id="KW-1185">Reference proteome</keyword>
<comment type="caution">
    <text evidence="1">The sequence shown here is derived from an EMBL/GenBank/DDBJ whole genome shotgun (WGS) entry which is preliminary data.</text>
</comment>
<dbReference type="AlphaFoldDB" id="A0A7K1SBL7"/>
<organism evidence="1 2">
    <name type="scientific">Spirosoma arboris</name>
    <dbReference type="NCBI Taxonomy" id="2682092"/>
    <lineage>
        <taxon>Bacteria</taxon>
        <taxon>Pseudomonadati</taxon>
        <taxon>Bacteroidota</taxon>
        <taxon>Cytophagia</taxon>
        <taxon>Cytophagales</taxon>
        <taxon>Cytophagaceae</taxon>
        <taxon>Spirosoma</taxon>
    </lineage>
</organism>
<dbReference type="EMBL" id="WPIN01000004">
    <property type="protein sequence ID" value="MVM31171.1"/>
    <property type="molecule type" value="Genomic_DNA"/>
</dbReference>
<accession>A0A7K1SBL7</accession>
<dbReference type="RefSeq" id="WP_157585772.1">
    <property type="nucleotide sequence ID" value="NZ_WPIN01000004.1"/>
</dbReference>
<name>A0A7K1SBL7_9BACT</name>
<reference evidence="1 2" key="1">
    <citation type="submission" date="2019-12" db="EMBL/GenBank/DDBJ databases">
        <title>Spirosoma sp. HMF4905 genome sequencing and assembly.</title>
        <authorList>
            <person name="Kang H."/>
            <person name="Cha I."/>
            <person name="Kim H."/>
            <person name="Joh K."/>
        </authorList>
    </citation>
    <scope>NUCLEOTIDE SEQUENCE [LARGE SCALE GENOMIC DNA]</scope>
    <source>
        <strain evidence="1 2">HMF4905</strain>
    </source>
</reference>
<protein>
    <submittedName>
        <fullName evidence="1">Uncharacterized protein</fullName>
    </submittedName>
</protein>
<gene>
    <name evidence="1" type="ORF">GO755_14105</name>
</gene>
<sequence length="91" mass="10317">MLALNGPVLPGYQDILLSTEQRLREAGISEDTIGSYLTNMRLYLGRPASTTLEKRRLAAQYIVRFEINRLPVGQRAKITKADLQCPLFRPQ</sequence>
<evidence type="ECO:0000313" key="1">
    <source>
        <dbReference type="EMBL" id="MVM31171.1"/>
    </source>
</evidence>
<evidence type="ECO:0000313" key="2">
    <source>
        <dbReference type="Proteomes" id="UP000436006"/>
    </source>
</evidence>